<keyword evidence="2" id="KW-1185">Reference proteome</keyword>
<accession>A0A061FHP0</accession>
<dbReference type="Proteomes" id="UP000026915">
    <property type="component" value="Chromosome 8"/>
</dbReference>
<dbReference type="EMBL" id="CM001886">
    <property type="protein sequence ID" value="EOY16576.1"/>
    <property type="molecule type" value="Genomic_DNA"/>
</dbReference>
<organism evidence="1 2">
    <name type="scientific">Theobroma cacao</name>
    <name type="common">Cacao</name>
    <name type="synonym">Cocoa</name>
    <dbReference type="NCBI Taxonomy" id="3641"/>
    <lineage>
        <taxon>Eukaryota</taxon>
        <taxon>Viridiplantae</taxon>
        <taxon>Streptophyta</taxon>
        <taxon>Embryophyta</taxon>
        <taxon>Tracheophyta</taxon>
        <taxon>Spermatophyta</taxon>
        <taxon>Magnoliopsida</taxon>
        <taxon>eudicotyledons</taxon>
        <taxon>Gunneridae</taxon>
        <taxon>Pentapetalae</taxon>
        <taxon>rosids</taxon>
        <taxon>malvids</taxon>
        <taxon>Malvales</taxon>
        <taxon>Malvaceae</taxon>
        <taxon>Byttnerioideae</taxon>
        <taxon>Theobroma</taxon>
    </lineage>
</organism>
<dbReference type="Gramene" id="EOY16576">
    <property type="protein sequence ID" value="EOY16576"/>
    <property type="gene ID" value="TCM_035380"/>
</dbReference>
<proteinExistence type="predicted"/>
<dbReference type="AlphaFoldDB" id="A0A061FHP0"/>
<name>A0A061FHP0_THECC</name>
<dbReference type="HOGENOM" id="CLU_1963571_0_0_1"/>
<sequence length="128" mass="14406">MCHGLWLGGEPLDTGKGLYSRTENRSISTPNTSLQWWRFSWTAYEKGTVTQLYTYLRGEMLDEVSPELGGFVVSIARILASSSAWFVSRPGTPHRARDNRREASTNILHPECRSKPRKALVSALALPR</sequence>
<evidence type="ECO:0000313" key="1">
    <source>
        <dbReference type="EMBL" id="EOY16576.1"/>
    </source>
</evidence>
<reference evidence="1 2" key="1">
    <citation type="journal article" date="2013" name="Genome Biol.">
        <title>The genome sequence of the most widely cultivated cacao type and its use to identify candidate genes regulating pod color.</title>
        <authorList>
            <person name="Motamayor J.C."/>
            <person name="Mockaitis K."/>
            <person name="Schmutz J."/>
            <person name="Haiminen N."/>
            <person name="Iii D.L."/>
            <person name="Cornejo O."/>
            <person name="Findley S.D."/>
            <person name="Zheng P."/>
            <person name="Utro F."/>
            <person name="Royaert S."/>
            <person name="Saski C."/>
            <person name="Jenkins J."/>
            <person name="Podicheti R."/>
            <person name="Zhao M."/>
            <person name="Scheffler B.E."/>
            <person name="Stack J.C."/>
            <person name="Feltus F.A."/>
            <person name="Mustiga G.M."/>
            <person name="Amores F."/>
            <person name="Phillips W."/>
            <person name="Marelli J.P."/>
            <person name="May G.D."/>
            <person name="Shapiro H."/>
            <person name="Ma J."/>
            <person name="Bustamante C.D."/>
            <person name="Schnell R.J."/>
            <person name="Main D."/>
            <person name="Gilbert D."/>
            <person name="Parida L."/>
            <person name="Kuhn D.N."/>
        </authorList>
    </citation>
    <scope>NUCLEOTIDE SEQUENCE [LARGE SCALE GENOMIC DNA]</scope>
    <source>
        <strain evidence="2">cv. Matina 1-6</strain>
    </source>
</reference>
<dbReference type="InParanoid" id="A0A061FHP0"/>
<gene>
    <name evidence="1" type="ORF">TCM_035380</name>
</gene>
<evidence type="ECO:0000313" key="2">
    <source>
        <dbReference type="Proteomes" id="UP000026915"/>
    </source>
</evidence>
<protein>
    <submittedName>
        <fullName evidence="1">Uncharacterized protein</fullName>
    </submittedName>
</protein>